<gene>
    <name evidence="2" type="ORF">SAMN04487894_10813</name>
</gene>
<dbReference type="AlphaFoldDB" id="A0A1G6TU98"/>
<protein>
    <recommendedName>
        <fullName evidence="4">DoxX-like family protein</fullName>
    </recommendedName>
</protein>
<dbReference type="Proteomes" id="UP000198757">
    <property type="component" value="Unassembled WGS sequence"/>
</dbReference>
<dbReference type="EMBL" id="FMZO01000008">
    <property type="protein sequence ID" value="SDD31937.1"/>
    <property type="molecule type" value="Genomic_DNA"/>
</dbReference>
<name>A0A1G6TU98_NIADE</name>
<keyword evidence="1" id="KW-0812">Transmembrane</keyword>
<evidence type="ECO:0000313" key="3">
    <source>
        <dbReference type="Proteomes" id="UP000198757"/>
    </source>
</evidence>
<accession>A0A1G6TU98</accession>
<keyword evidence="1" id="KW-0472">Membrane</keyword>
<evidence type="ECO:0008006" key="4">
    <source>
        <dbReference type="Google" id="ProtNLM"/>
    </source>
</evidence>
<sequence length="115" mass="12367">MLKIINTVLILTAVLMGIKQGLAMLNAKTEMLELFAKGGLGTAGVKINGAITILAALLILFPKTFLWGNFIMAAGILLVACIQLTDGNIRGALIELPFLVLNLVIIYLQHPLRAR</sequence>
<feature type="transmembrane region" description="Helical" evidence="1">
    <location>
        <begin position="66"/>
        <end position="85"/>
    </location>
</feature>
<feature type="transmembrane region" description="Helical" evidence="1">
    <location>
        <begin position="91"/>
        <end position="108"/>
    </location>
</feature>
<evidence type="ECO:0000313" key="2">
    <source>
        <dbReference type="EMBL" id="SDD31937.1"/>
    </source>
</evidence>
<reference evidence="3" key="1">
    <citation type="submission" date="2016-10" db="EMBL/GenBank/DDBJ databases">
        <authorList>
            <person name="Varghese N."/>
            <person name="Submissions S."/>
        </authorList>
    </citation>
    <scope>NUCLEOTIDE SEQUENCE [LARGE SCALE GENOMIC DNA]</scope>
    <source>
        <strain evidence="3">DSM 25811 / CCM 8410 / LMG 26954 / E90</strain>
    </source>
</reference>
<organism evidence="2 3">
    <name type="scientific">Niabella drilacis (strain DSM 25811 / CCM 8410 / CCUG 62505 / LMG 26954 / E90)</name>
    <dbReference type="NCBI Taxonomy" id="1285928"/>
    <lineage>
        <taxon>Bacteria</taxon>
        <taxon>Pseudomonadati</taxon>
        <taxon>Bacteroidota</taxon>
        <taxon>Chitinophagia</taxon>
        <taxon>Chitinophagales</taxon>
        <taxon>Chitinophagaceae</taxon>
        <taxon>Niabella</taxon>
    </lineage>
</organism>
<proteinExistence type="predicted"/>
<feature type="transmembrane region" description="Helical" evidence="1">
    <location>
        <begin position="39"/>
        <end position="61"/>
    </location>
</feature>
<dbReference type="STRING" id="1285928.SAMN04487894_10813"/>
<keyword evidence="3" id="KW-1185">Reference proteome</keyword>
<keyword evidence="1" id="KW-1133">Transmembrane helix</keyword>
<evidence type="ECO:0000256" key="1">
    <source>
        <dbReference type="SAM" id="Phobius"/>
    </source>
</evidence>